<feature type="region of interest" description="Disordered" evidence="1">
    <location>
        <begin position="80"/>
        <end position="109"/>
    </location>
</feature>
<accession>V4B924</accession>
<dbReference type="Proteomes" id="UP000030746">
    <property type="component" value="Unassembled WGS sequence"/>
</dbReference>
<evidence type="ECO:0000313" key="3">
    <source>
        <dbReference type="Proteomes" id="UP000030746"/>
    </source>
</evidence>
<proteinExistence type="predicted"/>
<dbReference type="GeneID" id="20249980"/>
<dbReference type="HOGENOM" id="CLU_450778_0_0_1"/>
<keyword evidence="3" id="KW-1185">Reference proteome</keyword>
<organism evidence="2 3">
    <name type="scientific">Lottia gigantea</name>
    <name type="common">Giant owl limpet</name>
    <dbReference type="NCBI Taxonomy" id="225164"/>
    <lineage>
        <taxon>Eukaryota</taxon>
        <taxon>Metazoa</taxon>
        <taxon>Spiralia</taxon>
        <taxon>Lophotrochozoa</taxon>
        <taxon>Mollusca</taxon>
        <taxon>Gastropoda</taxon>
        <taxon>Patellogastropoda</taxon>
        <taxon>Lottioidea</taxon>
        <taxon>Lottiidae</taxon>
        <taxon>Lottia</taxon>
    </lineage>
</organism>
<feature type="region of interest" description="Disordered" evidence="1">
    <location>
        <begin position="411"/>
        <end position="438"/>
    </location>
</feature>
<feature type="compositionally biased region" description="Basic residues" evidence="1">
    <location>
        <begin position="242"/>
        <end position="255"/>
    </location>
</feature>
<dbReference type="EMBL" id="KB203275">
    <property type="protein sequence ID" value="ESO85349.1"/>
    <property type="molecule type" value="Genomic_DNA"/>
</dbReference>
<feature type="compositionally biased region" description="Basic and acidic residues" evidence="1">
    <location>
        <begin position="411"/>
        <end position="434"/>
    </location>
</feature>
<feature type="region of interest" description="Disordered" evidence="1">
    <location>
        <begin position="541"/>
        <end position="606"/>
    </location>
</feature>
<evidence type="ECO:0000313" key="2">
    <source>
        <dbReference type="EMBL" id="ESO85349.1"/>
    </source>
</evidence>
<feature type="region of interest" description="Disordered" evidence="1">
    <location>
        <begin position="242"/>
        <end position="273"/>
    </location>
</feature>
<dbReference type="AlphaFoldDB" id="V4B924"/>
<evidence type="ECO:0000256" key="1">
    <source>
        <dbReference type="SAM" id="MobiDB-lite"/>
    </source>
</evidence>
<sequence length="606" mass="69293">MFEILPTKWSPITASSSNIYIISTNWKDVHHAVFIPVMGINCGGAMTKAEAFPPLHAIHHNDSIQEQSTDHVSDVPKHIDLMKPKSRPSKNSGEETAELLLKKPTSRSSEDPFKELVIGYQRQGTRPIGQHRHDGARDVDIDQDFEYFLKEEHPSDSKGHRRYFDLHERGSILDKRSSKRLWTEEAIKEGKDLYHWQPADEQEIQDAVHRNFKGRYLVRKKDQAIKHLMEEKLLGASKKTYMHRKPKTRRRHRKSKQAETSDGVPAAQRQRRQWNIRSRHHFRSFDFRRLRRKPKVFDFIFEKMKPCFKDRRPRSDSVGYDHLETDEQDAEHEVFAQEDVLENSDGVLTNAMVTVEQDAVNVSVNQGMTELEVGAIETKIVSEASTVLPDGALIHSEEELISVRNMVVQKEDNSVDPSVDQRDQVKEYPTHSGDDLESSSIVARKSVSGIPANHNVPHTPKVLEKKQSKTGFNIYQDMKKVTHQIIGNQSRIPVSIAKNESSAGQHGILMDKQNVKLNLIKTIKSKMYSKIPVAVVPVPMRCAPQPKTRSSGTLTGRPGANQENMTSKPSSRSQEEPRAARKTKPRRTADQRKRGIPQRVFLQREN</sequence>
<name>V4B924_LOTGI</name>
<dbReference type="CTD" id="20249980"/>
<dbReference type="KEGG" id="lgi:LOTGIDRAFT_235835"/>
<protein>
    <submittedName>
        <fullName evidence="2">Uncharacterized protein</fullName>
    </submittedName>
</protein>
<reference evidence="2 3" key="1">
    <citation type="journal article" date="2013" name="Nature">
        <title>Insights into bilaterian evolution from three spiralian genomes.</title>
        <authorList>
            <person name="Simakov O."/>
            <person name="Marletaz F."/>
            <person name="Cho S.J."/>
            <person name="Edsinger-Gonzales E."/>
            <person name="Havlak P."/>
            <person name="Hellsten U."/>
            <person name="Kuo D.H."/>
            <person name="Larsson T."/>
            <person name="Lv J."/>
            <person name="Arendt D."/>
            <person name="Savage R."/>
            <person name="Osoegawa K."/>
            <person name="de Jong P."/>
            <person name="Grimwood J."/>
            <person name="Chapman J.A."/>
            <person name="Shapiro H."/>
            <person name="Aerts A."/>
            <person name="Otillar R.P."/>
            <person name="Terry A.Y."/>
            <person name="Boore J.L."/>
            <person name="Grigoriev I.V."/>
            <person name="Lindberg D.R."/>
            <person name="Seaver E.C."/>
            <person name="Weisblat D.A."/>
            <person name="Putnam N.H."/>
            <person name="Rokhsar D.S."/>
        </authorList>
    </citation>
    <scope>NUCLEOTIDE SEQUENCE [LARGE SCALE GENOMIC DNA]</scope>
</reference>
<feature type="compositionally biased region" description="Polar residues" evidence="1">
    <location>
        <begin position="561"/>
        <end position="572"/>
    </location>
</feature>
<gene>
    <name evidence="2" type="ORF">LOTGIDRAFT_235835</name>
</gene>
<dbReference type="RefSeq" id="XP_009064045.1">
    <property type="nucleotide sequence ID" value="XM_009065797.1"/>
</dbReference>